<evidence type="ECO:0000313" key="5">
    <source>
        <dbReference type="Proteomes" id="UP000009168"/>
    </source>
</evidence>
<dbReference type="SUPFAM" id="SSF81301">
    <property type="entry name" value="Nucleotidyltransferase"/>
    <property type="match status" value="1"/>
</dbReference>
<dbReference type="Gene3D" id="3.30.460.10">
    <property type="entry name" value="Beta Polymerase, domain 2"/>
    <property type="match status" value="1"/>
</dbReference>
<gene>
    <name evidence="4" type="ORF">TTHERM_00581790</name>
</gene>
<accession>Q23QA9</accession>
<dbReference type="Pfam" id="PF22600">
    <property type="entry name" value="MTPAP-like_central"/>
    <property type="match status" value="1"/>
</dbReference>
<feature type="coiled-coil region" evidence="1">
    <location>
        <begin position="283"/>
        <end position="310"/>
    </location>
</feature>
<dbReference type="EMBL" id="GG662649">
    <property type="protein sequence ID" value="EAR98675.2"/>
    <property type="molecule type" value="Genomic_DNA"/>
</dbReference>
<dbReference type="GO" id="GO:0016779">
    <property type="term" value="F:nucleotidyltransferase activity"/>
    <property type="evidence" value="ECO:0007669"/>
    <property type="project" value="TreeGrafter"/>
</dbReference>
<dbReference type="InParanoid" id="Q23QA9"/>
<keyword evidence="1" id="KW-0175">Coiled coil</keyword>
<protein>
    <recommendedName>
        <fullName evidence="3">Poly(A) RNA polymerase mitochondrial-like central palm domain-containing protein</fullName>
    </recommendedName>
</protein>
<dbReference type="Gene3D" id="1.10.1410.10">
    <property type="match status" value="1"/>
</dbReference>
<dbReference type="PANTHER" id="PTHR12271:SF40">
    <property type="entry name" value="POLY(A) RNA POLYMERASE GLD2"/>
    <property type="match status" value="1"/>
</dbReference>
<keyword evidence="5" id="KW-1185">Reference proteome</keyword>
<dbReference type="PANTHER" id="PTHR12271">
    <property type="entry name" value="POLY A POLYMERASE CID PAP -RELATED"/>
    <property type="match status" value="1"/>
</dbReference>
<dbReference type="GO" id="GO:0031123">
    <property type="term" value="P:RNA 3'-end processing"/>
    <property type="evidence" value="ECO:0007669"/>
    <property type="project" value="TreeGrafter"/>
</dbReference>
<reference evidence="5" key="1">
    <citation type="journal article" date="2006" name="PLoS Biol.">
        <title>Macronuclear genome sequence of the ciliate Tetrahymena thermophila, a model eukaryote.</title>
        <authorList>
            <person name="Eisen J.A."/>
            <person name="Coyne R.S."/>
            <person name="Wu M."/>
            <person name="Wu D."/>
            <person name="Thiagarajan M."/>
            <person name="Wortman J.R."/>
            <person name="Badger J.H."/>
            <person name="Ren Q."/>
            <person name="Amedeo P."/>
            <person name="Jones K.M."/>
            <person name="Tallon L.J."/>
            <person name="Delcher A.L."/>
            <person name="Salzberg S.L."/>
            <person name="Silva J.C."/>
            <person name="Haas B.J."/>
            <person name="Majoros W.H."/>
            <person name="Farzad M."/>
            <person name="Carlton J.M."/>
            <person name="Smith R.K. Jr."/>
            <person name="Garg J."/>
            <person name="Pearlman R.E."/>
            <person name="Karrer K.M."/>
            <person name="Sun L."/>
            <person name="Manning G."/>
            <person name="Elde N.C."/>
            <person name="Turkewitz A.P."/>
            <person name="Asai D.J."/>
            <person name="Wilkes D.E."/>
            <person name="Wang Y."/>
            <person name="Cai H."/>
            <person name="Collins K."/>
            <person name="Stewart B.A."/>
            <person name="Lee S.R."/>
            <person name="Wilamowska K."/>
            <person name="Weinberg Z."/>
            <person name="Ruzzo W.L."/>
            <person name="Wloga D."/>
            <person name="Gaertig J."/>
            <person name="Frankel J."/>
            <person name="Tsao C.-C."/>
            <person name="Gorovsky M.A."/>
            <person name="Keeling P.J."/>
            <person name="Waller R.F."/>
            <person name="Patron N.J."/>
            <person name="Cherry J.M."/>
            <person name="Stover N.A."/>
            <person name="Krieger C.J."/>
            <person name="del Toro C."/>
            <person name="Ryder H.F."/>
            <person name="Williamson S.C."/>
            <person name="Barbeau R.A."/>
            <person name="Hamilton E.P."/>
            <person name="Orias E."/>
        </authorList>
    </citation>
    <scope>NUCLEOTIDE SEQUENCE [LARGE SCALE GENOMIC DNA]</scope>
    <source>
        <strain evidence="5">SB210</strain>
    </source>
</reference>
<evidence type="ECO:0000256" key="1">
    <source>
        <dbReference type="SAM" id="Coils"/>
    </source>
</evidence>
<dbReference type="AlphaFoldDB" id="Q23QA9"/>
<dbReference type="STRING" id="312017.Q23QA9"/>
<evidence type="ECO:0000256" key="2">
    <source>
        <dbReference type="SAM" id="MobiDB-lite"/>
    </source>
</evidence>
<dbReference type="InterPro" id="IPR043519">
    <property type="entry name" value="NT_sf"/>
</dbReference>
<name>Q23QA9_TETTS</name>
<organism evidence="4 5">
    <name type="scientific">Tetrahymena thermophila (strain SB210)</name>
    <dbReference type="NCBI Taxonomy" id="312017"/>
    <lineage>
        <taxon>Eukaryota</taxon>
        <taxon>Sar</taxon>
        <taxon>Alveolata</taxon>
        <taxon>Ciliophora</taxon>
        <taxon>Intramacronucleata</taxon>
        <taxon>Oligohymenophorea</taxon>
        <taxon>Hymenostomatida</taxon>
        <taxon>Tetrahymenina</taxon>
        <taxon>Tetrahymenidae</taxon>
        <taxon>Tetrahymena</taxon>
    </lineage>
</organism>
<feature type="region of interest" description="Disordered" evidence="2">
    <location>
        <begin position="205"/>
        <end position="231"/>
    </location>
</feature>
<sequence>MNNKQQQTSLCHPKIDNSEKRVKILLKFIREEVNESNCKLINTKKSNSFSKLRLYIKQNQQKIDILFNALNQSIEKAIEQRSLSFLMNYKKIIQSFNFTQMIDIQRLTQLDSKINNYIFENEEDPFQFYNTKVYQIIINNKFLFRNRKLLTMKENKKVSIIITNQQGDALSNSNIKINKDTVNKQQFIDYQIKTDQDKQLCQERMNKEDCQKDNSGSSSTENNHLNGNQSGKCQNNLKEQDFCNLNSKLERNNQNHLISLAQGENQQSKVNGSNEVDIIQQQNRGLYKEIENIDKNIKGMEEQKTNEDIKLEELFNFIFPTLNDTFHQLTELENIIFLMSMTVNRHYHKRLKCTVYGSYMMGFQLSKSSDIDVSLELENYPQIANDQNSKIEFLTKLEENLKQSDQLEVNSFFNAPVPGFQVRKQSIFNKEYKVKIDFTVGNQVGIAKTSLLKIYSSLSIKIQQLVCLFKYFIQVKNIDKFTLSSIAQTNMVVFFLLKKNYVPNVQKYFNQQEQMNYFNHQYINEMDIKKVIEENNLLQKLNSTPLFTLFTELITYYHDIVSQKSKQTLVISLLEPPAQIDENSAQYKNFPFIIKEYYDQNYSIQPNIQFNFINFQTILNQTHQFIQNYDYSSQLGQFINQIFSYSTQNNINQKNKQELIDEFNLEISSNDFDEDDSDVDDYYFQK</sequence>
<dbReference type="RefSeq" id="XP_001018920.2">
    <property type="nucleotide sequence ID" value="XM_001018920.2"/>
</dbReference>
<dbReference type="GeneID" id="7836263"/>
<evidence type="ECO:0000313" key="4">
    <source>
        <dbReference type="EMBL" id="EAR98675.2"/>
    </source>
</evidence>
<evidence type="ECO:0000259" key="3">
    <source>
        <dbReference type="Pfam" id="PF22600"/>
    </source>
</evidence>
<dbReference type="Proteomes" id="UP000009168">
    <property type="component" value="Unassembled WGS sequence"/>
</dbReference>
<dbReference type="InterPro" id="IPR054708">
    <property type="entry name" value="MTPAP-like_central"/>
</dbReference>
<feature type="compositionally biased region" description="Polar residues" evidence="2">
    <location>
        <begin position="213"/>
        <end position="231"/>
    </location>
</feature>
<feature type="domain" description="Poly(A) RNA polymerase mitochondrial-like central palm" evidence="3">
    <location>
        <begin position="345"/>
        <end position="456"/>
    </location>
</feature>
<dbReference type="HOGENOM" id="CLU_407443_0_0_1"/>
<dbReference type="KEGG" id="tet:TTHERM_00581790"/>
<dbReference type="SUPFAM" id="SSF81631">
    <property type="entry name" value="PAP/OAS1 substrate-binding domain"/>
    <property type="match status" value="1"/>
</dbReference>
<proteinExistence type="predicted"/>